<dbReference type="InterPro" id="IPR012910">
    <property type="entry name" value="Plug_dom"/>
</dbReference>
<evidence type="ECO:0000256" key="2">
    <source>
        <dbReference type="ARBA" id="ARBA00022448"/>
    </source>
</evidence>
<evidence type="ECO:0000256" key="7">
    <source>
        <dbReference type="ARBA" id="ARBA00023065"/>
    </source>
</evidence>
<keyword evidence="15" id="KW-1185">Reference proteome</keyword>
<evidence type="ECO:0000256" key="8">
    <source>
        <dbReference type="ARBA" id="ARBA00023077"/>
    </source>
</evidence>
<feature type="domain" description="TonB-dependent receptor plug" evidence="13">
    <location>
        <begin position="143"/>
        <end position="244"/>
    </location>
</feature>
<keyword evidence="14" id="KW-0675">Receptor</keyword>
<dbReference type="Pfam" id="PF00593">
    <property type="entry name" value="TonB_dep_Rec_b-barrel"/>
    <property type="match status" value="1"/>
</dbReference>
<dbReference type="InterPro" id="IPR039426">
    <property type="entry name" value="TonB-dep_rcpt-like"/>
</dbReference>
<keyword evidence="9 11" id="KW-0472">Membrane</keyword>
<evidence type="ECO:0000256" key="10">
    <source>
        <dbReference type="ARBA" id="ARBA00023237"/>
    </source>
</evidence>
<evidence type="ECO:0000313" key="15">
    <source>
        <dbReference type="Proteomes" id="UP000552700"/>
    </source>
</evidence>
<reference evidence="14 15" key="1">
    <citation type="submission" date="2020-08" db="EMBL/GenBank/DDBJ databases">
        <title>Genomic Encyclopedia of Type Strains, Phase IV (KMG-IV): sequencing the most valuable type-strain genomes for metagenomic binning, comparative biology and taxonomic classification.</title>
        <authorList>
            <person name="Goeker M."/>
        </authorList>
    </citation>
    <scope>NUCLEOTIDE SEQUENCE [LARGE SCALE GENOMIC DNA]</scope>
    <source>
        <strain evidence="14 15">DSM 102255</strain>
    </source>
</reference>
<dbReference type="Gene3D" id="2.40.170.20">
    <property type="entry name" value="TonB-dependent receptor, beta-barrel domain"/>
    <property type="match status" value="1"/>
</dbReference>
<dbReference type="Pfam" id="PF07715">
    <property type="entry name" value="Plug"/>
    <property type="match status" value="1"/>
</dbReference>
<evidence type="ECO:0000256" key="1">
    <source>
        <dbReference type="ARBA" id="ARBA00004571"/>
    </source>
</evidence>
<name>A0A841J074_9SPHN</name>
<sequence>MTLGIIASSIALTDGFAQTPRPPRIDIDVPAQPLLAALAELSRETGISIGTEGSLPLTRANTVHGHITVGDALSRMLAGSGLAARHVGPTAWRIERMIAKPLSDKWMAPALQSAVSEIIDPAPIIVTATKRDIALLRLPRALSIVQIGTLQGRDPGTGTAGVAEATEGLAMTALGPGRNRMFLRGVADSPFNGDSQSTVAIMLDDTRLTYSAPDPDLRLVDIERVELLKGPQGSLYGSGALGGVYHIVTHRAVIDETSATASAGVSTVSGGGTGYSGTAVANIPLLASRAALRTVVYFAQEPGWIDTGPRRNTNRLGLLGGRMALGVETSGGWRADLTGQFQLLEAKDSQYVYASGARTRPAQQQEPHDNDLSHFSSRIAGRVGAADLVLASGVTWHEVRDSLDATIGADSFGLLDPALLIDTRRYRLWDSEAHLAGHWGLASWLIGVSHIQARQHVERTLVGISTTQLAIENSRRVASDSAVFADITVPVGSSLDIEAGARLFRGVISDSRATGGATDAGELRKTGLTPSIALSWHPGSDNLLFVRYGSASRQGGLENNSGRQPKHFAGDELATLEAGWRQLSSGGRVVDISSYFTWWDDMQSDELLPNGITRTRNAGRAQIIGLEGAVDQPLGNGWKFTAGATVQDARLVRNNLGTELRDRRLPVIPQYTIRGSMEKTFRVTNTTGAVKFGLRYLGPARLSFDPALDRPMGRVLDSRIEVHFDLHGWTWGIVAENIQNGHDDSFAFGNTLRAATMSQYIPQQPRELSLTLACHF</sequence>
<evidence type="ECO:0000259" key="12">
    <source>
        <dbReference type="Pfam" id="PF00593"/>
    </source>
</evidence>
<evidence type="ECO:0000256" key="5">
    <source>
        <dbReference type="ARBA" id="ARBA00022692"/>
    </source>
</evidence>
<organism evidence="14 15">
    <name type="scientific">Sphingobium subterraneum</name>
    <dbReference type="NCBI Taxonomy" id="627688"/>
    <lineage>
        <taxon>Bacteria</taxon>
        <taxon>Pseudomonadati</taxon>
        <taxon>Pseudomonadota</taxon>
        <taxon>Alphaproteobacteria</taxon>
        <taxon>Sphingomonadales</taxon>
        <taxon>Sphingomonadaceae</taxon>
        <taxon>Sphingobium</taxon>
    </lineage>
</organism>
<dbReference type="GO" id="GO:0009279">
    <property type="term" value="C:cell outer membrane"/>
    <property type="evidence" value="ECO:0007669"/>
    <property type="project" value="UniProtKB-SubCell"/>
</dbReference>
<evidence type="ECO:0000256" key="4">
    <source>
        <dbReference type="ARBA" id="ARBA00022496"/>
    </source>
</evidence>
<keyword evidence="2" id="KW-0813">Transport</keyword>
<evidence type="ECO:0000256" key="9">
    <source>
        <dbReference type="ARBA" id="ARBA00023136"/>
    </source>
</evidence>
<dbReference type="PANTHER" id="PTHR32552">
    <property type="entry name" value="FERRICHROME IRON RECEPTOR-RELATED"/>
    <property type="match status" value="1"/>
</dbReference>
<dbReference type="InterPro" id="IPR000531">
    <property type="entry name" value="Beta-barrel_TonB"/>
</dbReference>
<dbReference type="SUPFAM" id="SSF56935">
    <property type="entry name" value="Porins"/>
    <property type="match status" value="1"/>
</dbReference>
<evidence type="ECO:0000256" key="3">
    <source>
        <dbReference type="ARBA" id="ARBA00022452"/>
    </source>
</evidence>
<evidence type="ECO:0000259" key="13">
    <source>
        <dbReference type="Pfam" id="PF07715"/>
    </source>
</evidence>
<accession>A0A841J074</accession>
<dbReference type="InterPro" id="IPR036942">
    <property type="entry name" value="Beta-barrel_TonB_sf"/>
</dbReference>
<comment type="similarity">
    <text evidence="11">Belongs to the TonB-dependent receptor family.</text>
</comment>
<dbReference type="AlphaFoldDB" id="A0A841J074"/>
<comment type="caution">
    <text evidence="14">The sequence shown here is derived from an EMBL/GenBank/DDBJ whole genome shotgun (WGS) entry which is preliminary data.</text>
</comment>
<dbReference type="Proteomes" id="UP000552700">
    <property type="component" value="Unassembled WGS sequence"/>
</dbReference>
<gene>
    <name evidence="14" type="ORF">FHS92_002364</name>
</gene>
<keyword evidence="6" id="KW-0408">Iron</keyword>
<dbReference type="EMBL" id="JACIJP010000003">
    <property type="protein sequence ID" value="MBB6124619.1"/>
    <property type="molecule type" value="Genomic_DNA"/>
</dbReference>
<dbReference type="Gene3D" id="3.55.50.30">
    <property type="match status" value="1"/>
</dbReference>
<keyword evidence="10" id="KW-0998">Cell outer membrane</keyword>
<protein>
    <submittedName>
        <fullName evidence="14">Outer membrane receptor protein involved in Fe transport</fullName>
    </submittedName>
</protein>
<dbReference type="GO" id="GO:0006826">
    <property type="term" value="P:iron ion transport"/>
    <property type="evidence" value="ECO:0007669"/>
    <property type="project" value="UniProtKB-KW"/>
</dbReference>
<keyword evidence="3" id="KW-1134">Transmembrane beta strand</keyword>
<feature type="domain" description="TonB-dependent receptor-like beta-barrel" evidence="12">
    <location>
        <begin position="328"/>
        <end position="706"/>
    </location>
</feature>
<keyword evidence="5" id="KW-0812">Transmembrane</keyword>
<proteinExistence type="inferred from homology"/>
<dbReference type="PANTHER" id="PTHR32552:SF81">
    <property type="entry name" value="TONB-DEPENDENT OUTER MEMBRANE RECEPTOR"/>
    <property type="match status" value="1"/>
</dbReference>
<evidence type="ECO:0000256" key="11">
    <source>
        <dbReference type="RuleBase" id="RU003357"/>
    </source>
</evidence>
<comment type="subcellular location">
    <subcellularLocation>
        <location evidence="1">Cell outer membrane</location>
        <topology evidence="1">Multi-pass membrane protein</topology>
    </subcellularLocation>
</comment>
<evidence type="ECO:0000256" key="6">
    <source>
        <dbReference type="ARBA" id="ARBA00023004"/>
    </source>
</evidence>
<evidence type="ECO:0000313" key="14">
    <source>
        <dbReference type="EMBL" id="MBB6124619.1"/>
    </source>
</evidence>
<dbReference type="RefSeq" id="WP_184080840.1">
    <property type="nucleotide sequence ID" value="NZ_JACIJP010000003.1"/>
</dbReference>
<keyword evidence="7" id="KW-0406">Ion transport</keyword>
<keyword evidence="4" id="KW-0410">Iron transport</keyword>
<keyword evidence="8 11" id="KW-0798">TonB box</keyword>